<name>A0A6J8AT75_MYTCO</name>
<reference evidence="1 2" key="1">
    <citation type="submission" date="2020-06" db="EMBL/GenBank/DDBJ databases">
        <authorList>
            <person name="Li R."/>
            <person name="Bekaert M."/>
        </authorList>
    </citation>
    <scope>NUCLEOTIDE SEQUENCE [LARGE SCALE GENOMIC DNA]</scope>
    <source>
        <strain evidence="2">wild</strain>
    </source>
</reference>
<organism evidence="1 2">
    <name type="scientific">Mytilus coruscus</name>
    <name type="common">Sea mussel</name>
    <dbReference type="NCBI Taxonomy" id="42192"/>
    <lineage>
        <taxon>Eukaryota</taxon>
        <taxon>Metazoa</taxon>
        <taxon>Spiralia</taxon>
        <taxon>Lophotrochozoa</taxon>
        <taxon>Mollusca</taxon>
        <taxon>Bivalvia</taxon>
        <taxon>Autobranchia</taxon>
        <taxon>Pteriomorphia</taxon>
        <taxon>Mytilida</taxon>
        <taxon>Mytiloidea</taxon>
        <taxon>Mytilidae</taxon>
        <taxon>Mytilinae</taxon>
        <taxon>Mytilus</taxon>
    </lineage>
</organism>
<dbReference type="Proteomes" id="UP000507470">
    <property type="component" value="Unassembled WGS sequence"/>
</dbReference>
<protein>
    <submittedName>
        <fullName evidence="1">Uncharacterized protein</fullName>
    </submittedName>
</protein>
<gene>
    <name evidence="1" type="ORF">MCOR_10859</name>
</gene>
<evidence type="ECO:0000313" key="2">
    <source>
        <dbReference type="Proteomes" id="UP000507470"/>
    </source>
</evidence>
<keyword evidence="2" id="KW-1185">Reference proteome</keyword>
<accession>A0A6J8AT75</accession>
<proteinExistence type="predicted"/>
<dbReference type="EMBL" id="CACVKT020001876">
    <property type="protein sequence ID" value="CAC5372928.1"/>
    <property type="molecule type" value="Genomic_DNA"/>
</dbReference>
<dbReference type="AlphaFoldDB" id="A0A6J8AT75"/>
<dbReference type="OrthoDB" id="5986703at2759"/>
<sequence>MYHYRNTCRFKKIESHCITFAKIAKTTTEENCEDDQDNDSEDMKCSNALKRQRKIQIGWIHNTGKSSFSQVHSCDGGVPRTISVDKGSVKNDILEYSKAKIFFQKDENDPNNLILSTEMILPNGRTEATEDNWGVLRDCLSKFCKDFYQQCTTGTTSKLPFLRHGFEEKRWKAVSKVIVIGVEQEGYFPIQISKAFMEQCKKRLCH</sequence>
<evidence type="ECO:0000313" key="1">
    <source>
        <dbReference type="EMBL" id="CAC5372928.1"/>
    </source>
</evidence>